<gene>
    <name evidence="1" type="ORF">APHIGO_LOCUS116</name>
</gene>
<organism evidence="1 2">
    <name type="scientific">Aphis gossypii</name>
    <name type="common">Cotton aphid</name>
    <dbReference type="NCBI Taxonomy" id="80765"/>
    <lineage>
        <taxon>Eukaryota</taxon>
        <taxon>Metazoa</taxon>
        <taxon>Ecdysozoa</taxon>
        <taxon>Arthropoda</taxon>
        <taxon>Hexapoda</taxon>
        <taxon>Insecta</taxon>
        <taxon>Pterygota</taxon>
        <taxon>Neoptera</taxon>
        <taxon>Paraneoptera</taxon>
        <taxon>Hemiptera</taxon>
        <taxon>Sternorrhyncha</taxon>
        <taxon>Aphidomorpha</taxon>
        <taxon>Aphidoidea</taxon>
        <taxon>Aphididae</taxon>
        <taxon>Aphidini</taxon>
        <taxon>Aphis</taxon>
        <taxon>Aphis</taxon>
    </lineage>
</organism>
<name>A0A9P0NB96_APHGO</name>
<dbReference type="AlphaFoldDB" id="A0A9P0NB96"/>
<dbReference type="EMBL" id="OU899034">
    <property type="protein sequence ID" value="CAH1707698.1"/>
    <property type="molecule type" value="Genomic_DNA"/>
</dbReference>
<sequence>MDGDTGEPGLLDEFFEEIRFSLELGDTTLVDMDLDEDEPEDEDEEVDEDLSVDESVVIASGGMLDQLFEQIQSELEMDRSCTSTFLSDDDEDECRSLLSDVQIYPATEIVAVSTWHFNVDETYPNVENISTITAVMVDNDQSIEKLVELSPEIPFLVKPGLTGSLASDEVKCVINVIILYYLL</sequence>
<reference evidence="1" key="2">
    <citation type="submission" date="2022-10" db="EMBL/GenBank/DDBJ databases">
        <authorList>
            <consortium name="ENA_rothamsted_submissions"/>
            <consortium name="culmorum"/>
            <person name="King R."/>
        </authorList>
    </citation>
    <scope>NUCLEOTIDE SEQUENCE</scope>
</reference>
<accession>A0A9P0NB96</accession>
<reference evidence="1" key="1">
    <citation type="submission" date="2022-02" db="EMBL/GenBank/DDBJ databases">
        <authorList>
            <person name="King R."/>
        </authorList>
    </citation>
    <scope>NUCLEOTIDE SEQUENCE</scope>
</reference>
<dbReference type="Proteomes" id="UP001154329">
    <property type="component" value="Chromosome 1"/>
</dbReference>
<keyword evidence="2" id="KW-1185">Reference proteome</keyword>
<evidence type="ECO:0000313" key="2">
    <source>
        <dbReference type="Proteomes" id="UP001154329"/>
    </source>
</evidence>
<evidence type="ECO:0000313" key="1">
    <source>
        <dbReference type="EMBL" id="CAH1707698.1"/>
    </source>
</evidence>
<protein>
    <submittedName>
        <fullName evidence="1">Uncharacterized protein</fullName>
    </submittedName>
</protein>
<proteinExistence type="predicted"/>